<feature type="compositionally biased region" description="Acidic residues" evidence="2">
    <location>
        <begin position="167"/>
        <end position="184"/>
    </location>
</feature>
<feature type="domain" description="E3 ubiquitin ligase UBR4 C-terminal" evidence="3">
    <location>
        <begin position="319"/>
        <end position="767"/>
    </location>
</feature>
<name>A0A9W7GD22_9STRA</name>
<comment type="similarity">
    <text evidence="1">Belongs to the UBR4 family.</text>
</comment>
<feature type="region of interest" description="Disordered" evidence="2">
    <location>
        <begin position="510"/>
        <end position="535"/>
    </location>
</feature>
<dbReference type="OrthoDB" id="30336at2759"/>
<reference evidence="5" key="1">
    <citation type="journal article" date="2023" name="Commun. Biol.">
        <title>Genome analysis of Parmales, the sister group of diatoms, reveals the evolutionary specialization of diatoms from phago-mixotrophs to photoautotrophs.</title>
        <authorList>
            <person name="Ban H."/>
            <person name="Sato S."/>
            <person name="Yoshikawa S."/>
            <person name="Yamada K."/>
            <person name="Nakamura Y."/>
            <person name="Ichinomiya M."/>
            <person name="Sato N."/>
            <person name="Blanc-Mathieu R."/>
            <person name="Endo H."/>
            <person name="Kuwata A."/>
            <person name="Ogata H."/>
        </authorList>
    </citation>
    <scope>NUCLEOTIDE SEQUENCE [LARGE SCALE GENOMIC DNA]</scope>
</reference>
<feature type="region of interest" description="UBR4 E3 catalytic module" evidence="1">
    <location>
        <begin position="712"/>
        <end position="1255"/>
    </location>
</feature>
<dbReference type="PANTHER" id="PTHR21725:SF1">
    <property type="entry name" value="E3 UBIQUITIN-PROTEIN LIGASE UBR4"/>
    <property type="match status" value="1"/>
</dbReference>
<sequence>MSTLFTKGYHRQNLTRLTDVIVEREIRGMGTEGGGTEYDIFKKAIGKGRVDEEVLICLLRICLACSPSSSSPSTPSSTHIRYTRLLKRVLKGGTSKSPKKGLKPGSKTPLSPGGTGSKGGAKVGGPGAGLANPNAGGGGGAQGRTVQKQVMAMEVDDQVLVGRCNDEAESSDDDDDDDDEEVSDSVDKGVNFDVFARAATDPKARVHGKPKPSPRPPPTSLAEVASLHLSALLKLVPLDPLGYTPMLLDCVDPPVVVPQYALYLRRVLSQEEFFPRAIAKNPFPYTDVAVEDEGGGGRHTVVDLIRHVAVEVGMPEGAGMIECMVGGKILAPHLCLQDVQEKVWKEYILNNNTSPVQLGDEVDVKTLPPMVVSYRLIGVDGEATEEVVDKIEKEKVEKGKGSERAAELYKSPPTIKCLLAGTVSHISDALKISRRDSTPPNLDAIAGPSLTLLSLASKFPRNRLIMKSVGADMVMLRCLLKVVKGGQGGGSGGDKHATFDRLLEVIHRLQQDDEGKGGERGVGKEEGDDEEVKDGGSESLIVIKSALEEERVKELLKTNPNLITVMGRLIPTLLSKGQEGVLSVTCVDNVTFDDAVPPESTSAVHKVYLAAVQNNVNTAFSSALVKAGFLDKLTEYVAKGSPDSPPPSTEALHEDDSPDLVEPRKSELQGVWKRYASRPHLLSVLKAFVEMSSSPDARDRLGRGGSGVDKCMKVIFQISNAAGMGDVGIEAEKVIEKCKELTKVLDDKLRERKKILSQRRREKAMMSMKKLSSPKDQSATEGKAKESVKSKAVKEAVEAADKAVKETTTTKENKGGGLQKIETPAWMLEEMAGMDEEDDAVVCCVCGEGYTFQPNEVMGVYAFASRRTVQALGTSEGNSLFPTLPQKIDASMLPDKDPKKQKLAIVDENMGLKVGSAGRLEKLQNLLKRAHKGCHMKATSSNSRSLSVYCTVSASNAIHSTCHHRAVLADKKHPKDPKGEWQGATMRNSRVKTNCLLPLKGYGMVSEVQYMEAIEKFYANVGTATGISPTSASISRTFLAIHDIKSLTELLVSGDSMSEGSEGGSVTSNCLHLLRLLSFARGVASLASLNGEPEGHRAAATAAAFAVVGSLNKPNEQNLVNAAPFAIVCALLFENKTFWADHAKIFCRFLAKSKGTFQPVTQGGGRKRSNSLTAWEEKSSTISKAVRCRLNLFLLFNFCFLNGFDVDSESDEKLVEDGDRLAAFINLLHSSESIDNLWKVGGDKSISVEEVKSWL</sequence>
<keyword evidence="1" id="KW-0479">Metal-binding</keyword>
<dbReference type="PANTHER" id="PTHR21725">
    <property type="entry name" value="E3 UBIQUITIN-PROTEIN LIGASE UBR4"/>
    <property type="match status" value="1"/>
</dbReference>
<feature type="region of interest" description="Disordered" evidence="2">
    <location>
        <begin position="756"/>
        <end position="792"/>
    </location>
</feature>
<feature type="region of interest" description="Disordered" evidence="2">
    <location>
        <begin position="638"/>
        <end position="663"/>
    </location>
</feature>
<dbReference type="GO" id="GO:0008270">
    <property type="term" value="F:zinc ion binding"/>
    <property type="evidence" value="ECO:0007669"/>
    <property type="project" value="UniProtKB-KW"/>
</dbReference>
<comment type="caution">
    <text evidence="4">The sequence shown here is derived from an EMBL/GenBank/DDBJ whole genome shotgun (WGS) entry which is preliminary data.</text>
</comment>
<feature type="compositionally biased region" description="Basic and acidic residues" evidence="2">
    <location>
        <begin position="651"/>
        <end position="663"/>
    </location>
</feature>
<feature type="region of interest" description="Disordered" evidence="2">
    <location>
        <begin position="199"/>
        <end position="221"/>
    </location>
</feature>
<dbReference type="AlphaFoldDB" id="A0A9W7GD22"/>
<proteinExistence type="inferred from homology"/>
<feature type="compositionally biased region" description="Basic and acidic residues" evidence="2">
    <location>
        <begin position="510"/>
        <end position="525"/>
    </location>
</feature>
<evidence type="ECO:0000259" key="3">
    <source>
        <dbReference type="Pfam" id="PF13764"/>
    </source>
</evidence>
<feature type="compositionally biased region" description="Basic and acidic residues" evidence="2">
    <location>
        <begin position="782"/>
        <end position="792"/>
    </location>
</feature>
<feature type="region of interest" description="Disordered" evidence="2">
    <location>
        <begin position="92"/>
        <end position="144"/>
    </location>
</feature>
<dbReference type="Pfam" id="PF13764">
    <property type="entry name" value="E3_UbLigase_R4"/>
    <property type="match status" value="2"/>
</dbReference>
<feature type="region of interest" description="Disordered" evidence="2">
    <location>
        <begin position="166"/>
        <end position="187"/>
    </location>
</feature>
<dbReference type="InterPro" id="IPR045189">
    <property type="entry name" value="UBR4-like"/>
</dbReference>
<feature type="domain" description="E3 ubiquitin ligase UBR4 C-terminal" evidence="3">
    <location>
        <begin position="785"/>
        <end position="1147"/>
    </location>
</feature>
<dbReference type="EMBL" id="BRYA01000128">
    <property type="protein sequence ID" value="GMI40435.1"/>
    <property type="molecule type" value="Genomic_DNA"/>
</dbReference>
<evidence type="ECO:0000313" key="5">
    <source>
        <dbReference type="Proteomes" id="UP001165065"/>
    </source>
</evidence>
<dbReference type="PROSITE" id="PS52043">
    <property type="entry name" value="UBR4_E3"/>
    <property type="match status" value="1"/>
</dbReference>
<feature type="compositionally biased region" description="Low complexity" evidence="2">
    <location>
        <begin position="103"/>
        <end position="112"/>
    </location>
</feature>
<feature type="compositionally biased region" description="Gly residues" evidence="2">
    <location>
        <begin position="113"/>
        <end position="128"/>
    </location>
</feature>
<keyword evidence="1" id="KW-0863">Zinc-finger</keyword>
<evidence type="ECO:0000313" key="4">
    <source>
        <dbReference type="EMBL" id="GMI40435.1"/>
    </source>
</evidence>
<organism evidence="4 5">
    <name type="scientific">Triparma columacea</name>
    <dbReference type="NCBI Taxonomy" id="722753"/>
    <lineage>
        <taxon>Eukaryota</taxon>
        <taxon>Sar</taxon>
        <taxon>Stramenopiles</taxon>
        <taxon>Ochrophyta</taxon>
        <taxon>Bolidophyceae</taxon>
        <taxon>Parmales</taxon>
        <taxon>Triparmaceae</taxon>
        <taxon>Triparma</taxon>
    </lineage>
</organism>
<protein>
    <recommendedName>
        <fullName evidence="3">E3 ubiquitin ligase UBR4 C-terminal domain-containing protein</fullName>
    </recommendedName>
</protein>
<keyword evidence="1" id="KW-0862">Zinc</keyword>
<evidence type="ECO:0000256" key="2">
    <source>
        <dbReference type="SAM" id="MobiDB-lite"/>
    </source>
</evidence>
<keyword evidence="5" id="KW-1185">Reference proteome</keyword>
<accession>A0A9W7GD22</accession>
<dbReference type="Proteomes" id="UP001165065">
    <property type="component" value="Unassembled WGS sequence"/>
</dbReference>
<evidence type="ECO:0000256" key="1">
    <source>
        <dbReference type="PROSITE-ProRule" id="PRU01388"/>
    </source>
</evidence>
<dbReference type="InterPro" id="IPR025704">
    <property type="entry name" value="E3_Ub_ligase_UBR4_C"/>
</dbReference>
<gene>
    <name evidence="4" type="ORF">TrCOL_g94</name>
</gene>